<feature type="compositionally biased region" description="Basic and acidic residues" evidence="1">
    <location>
        <begin position="18"/>
        <end position="34"/>
    </location>
</feature>
<evidence type="ECO:0000313" key="4">
    <source>
        <dbReference type="Proteomes" id="UP000236740"/>
    </source>
</evidence>
<organism evidence="3 4">
    <name type="scientific">Halobellus limi</name>
    <dbReference type="NCBI Taxonomy" id="699433"/>
    <lineage>
        <taxon>Archaea</taxon>
        <taxon>Methanobacteriati</taxon>
        <taxon>Methanobacteriota</taxon>
        <taxon>Stenosarchaea group</taxon>
        <taxon>Halobacteria</taxon>
        <taxon>Halobacteriales</taxon>
        <taxon>Haloferacaceae</taxon>
        <taxon>Halobellus</taxon>
    </lineage>
</organism>
<dbReference type="GeneID" id="39856983"/>
<dbReference type="EMBL" id="FNVN01000001">
    <property type="protein sequence ID" value="SEF87971.1"/>
    <property type="molecule type" value="Genomic_DNA"/>
</dbReference>
<dbReference type="AlphaFoldDB" id="A0A1H5VMA6"/>
<gene>
    <name evidence="2" type="ORF">DV707_02805</name>
    <name evidence="3" type="ORF">SAMN04488133_0995</name>
</gene>
<proteinExistence type="predicted"/>
<dbReference type="Proteomes" id="UP000296733">
    <property type="component" value="Chromosome"/>
</dbReference>
<reference evidence="3 4" key="1">
    <citation type="submission" date="2016-10" db="EMBL/GenBank/DDBJ databases">
        <authorList>
            <person name="de Groot N.N."/>
        </authorList>
    </citation>
    <scope>NUCLEOTIDE SEQUENCE [LARGE SCALE GENOMIC DNA]</scope>
    <source>
        <strain evidence="3 4">CGMCC 1.10331</strain>
    </source>
</reference>
<dbReference type="RefSeq" id="WP_103990717.1">
    <property type="nucleotide sequence ID" value="NZ_CP031311.1"/>
</dbReference>
<dbReference type="InterPro" id="IPR055517">
    <property type="entry name" value="DUF7091"/>
</dbReference>
<dbReference type="Proteomes" id="UP000236740">
    <property type="component" value="Unassembled WGS sequence"/>
</dbReference>
<evidence type="ECO:0000313" key="3">
    <source>
        <dbReference type="EMBL" id="SEF87971.1"/>
    </source>
</evidence>
<dbReference type="Pfam" id="PF23367">
    <property type="entry name" value="DUF7091"/>
    <property type="match status" value="1"/>
</dbReference>
<dbReference type="OrthoDB" id="213643at2157"/>
<sequence length="100" mass="11210">MEDRLERLVRQKFREAGRQYARARDAYRDGRDESTGPGSDAVPDSLPRDGEGRLRIVCRRHAERRAVAVDGEGHPACFEGDHPDCEGCVEDVGDGIVETW</sequence>
<feature type="region of interest" description="Disordered" evidence="1">
    <location>
        <begin position="18"/>
        <end position="50"/>
    </location>
</feature>
<keyword evidence="4" id="KW-1185">Reference proteome</keyword>
<name>A0A1H5VMA6_9EURY</name>
<evidence type="ECO:0000256" key="1">
    <source>
        <dbReference type="SAM" id="MobiDB-lite"/>
    </source>
</evidence>
<protein>
    <submittedName>
        <fullName evidence="3">Uncharacterized protein</fullName>
    </submittedName>
</protein>
<evidence type="ECO:0000313" key="2">
    <source>
        <dbReference type="EMBL" id="QCC46684.1"/>
    </source>
</evidence>
<reference evidence="2 5" key="2">
    <citation type="journal article" date="2019" name="Nat. Commun.">
        <title>A new type of DNA phosphorothioation-based antiviral system in archaea.</title>
        <authorList>
            <person name="Xiong L."/>
            <person name="Liu S."/>
            <person name="Chen S."/>
            <person name="Xiao Y."/>
            <person name="Zhu B."/>
            <person name="Gao Y."/>
            <person name="Zhang Y."/>
            <person name="Chen B."/>
            <person name="Luo J."/>
            <person name="Deng Z."/>
            <person name="Chen X."/>
            <person name="Wang L."/>
            <person name="Chen S."/>
        </authorList>
    </citation>
    <scope>NUCLEOTIDE SEQUENCE [LARGE SCALE GENOMIC DNA]</scope>
    <source>
        <strain evidence="2 5">CGMCC 1.10331</strain>
    </source>
</reference>
<dbReference type="KEGG" id="hlm:DV707_02805"/>
<evidence type="ECO:0000313" key="5">
    <source>
        <dbReference type="Proteomes" id="UP000296733"/>
    </source>
</evidence>
<accession>A0A1H5VMA6</accession>
<dbReference type="EMBL" id="CP031311">
    <property type="protein sequence ID" value="QCC46684.1"/>
    <property type="molecule type" value="Genomic_DNA"/>
</dbReference>